<evidence type="ECO:0000313" key="3">
    <source>
        <dbReference type="Proteomes" id="UP000324897"/>
    </source>
</evidence>
<accession>A0A5J9TU28</accession>
<dbReference type="EMBL" id="RWGY01000031">
    <property type="protein sequence ID" value="TVU14920.1"/>
    <property type="molecule type" value="Genomic_DNA"/>
</dbReference>
<keyword evidence="3" id="KW-1185">Reference proteome</keyword>
<proteinExistence type="predicted"/>
<sequence>MRDISGAKLAVKFCLVVVAVLWPLACRPGQCRRCSCDQSSSDSEIECEGMEGKLYNATGGVLDLVMKEFVVGVIENRKPASCLYLMDGAECMFQFEKFGACIAIVVFIL</sequence>
<feature type="signal peptide" evidence="1">
    <location>
        <begin position="1"/>
        <end position="31"/>
    </location>
</feature>
<gene>
    <name evidence="2" type="ORF">EJB05_38417</name>
</gene>
<evidence type="ECO:0000313" key="2">
    <source>
        <dbReference type="EMBL" id="TVU14920.1"/>
    </source>
</evidence>
<feature type="non-terminal residue" evidence="2">
    <location>
        <position position="1"/>
    </location>
</feature>
<dbReference type="AlphaFoldDB" id="A0A5J9TU28"/>
<comment type="caution">
    <text evidence="2">The sequence shown here is derived from an EMBL/GenBank/DDBJ whole genome shotgun (WGS) entry which is preliminary data.</text>
</comment>
<reference evidence="2 3" key="1">
    <citation type="journal article" date="2019" name="Sci. Rep.">
        <title>A high-quality genome of Eragrostis curvula grass provides insights into Poaceae evolution and supports new strategies to enhance forage quality.</title>
        <authorList>
            <person name="Carballo J."/>
            <person name="Santos B.A.C.M."/>
            <person name="Zappacosta D."/>
            <person name="Garbus I."/>
            <person name="Selva J.P."/>
            <person name="Gallo C.A."/>
            <person name="Diaz A."/>
            <person name="Albertini E."/>
            <person name="Caccamo M."/>
            <person name="Echenique V."/>
        </authorList>
    </citation>
    <scope>NUCLEOTIDE SEQUENCE [LARGE SCALE GENOMIC DNA]</scope>
    <source>
        <strain evidence="3">cv. Victoria</strain>
        <tissue evidence="2">Leaf</tissue>
    </source>
</reference>
<protein>
    <recommendedName>
        <fullName evidence="4">Secreted protein</fullName>
    </recommendedName>
</protein>
<evidence type="ECO:0008006" key="4">
    <source>
        <dbReference type="Google" id="ProtNLM"/>
    </source>
</evidence>
<organism evidence="2 3">
    <name type="scientific">Eragrostis curvula</name>
    <name type="common">weeping love grass</name>
    <dbReference type="NCBI Taxonomy" id="38414"/>
    <lineage>
        <taxon>Eukaryota</taxon>
        <taxon>Viridiplantae</taxon>
        <taxon>Streptophyta</taxon>
        <taxon>Embryophyta</taxon>
        <taxon>Tracheophyta</taxon>
        <taxon>Spermatophyta</taxon>
        <taxon>Magnoliopsida</taxon>
        <taxon>Liliopsida</taxon>
        <taxon>Poales</taxon>
        <taxon>Poaceae</taxon>
        <taxon>PACMAD clade</taxon>
        <taxon>Chloridoideae</taxon>
        <taxon>Eragrostideae</taxon>
        <taxon>Eragrostidinae</taxon>
        <taxon>Eragrostis</taxon>
    </lineage>
</organism>
<name>A0A5J9TU28_9POAL</name>
<keyword evidence="1" id="KW-0732">Signal</keyword>
<dbReference type="Gramene" id="TVU14920">
    <property type="protein sequence ID" value="TVU14920"/>
    <property type="gene ID" value="EJB05_38417"/>
</dbReference>
<dbReference type="Proteomes" id="UP000324897">
    <property type="component" value="Unassembled WGS sequence"/>
</dbReference>
<feature type="chain" id="PRO_5023810846" description="Secreted protein" evidence="1">
    <location>
        <begin position="32"/>
        <end position="109"/>
    </location>
</feature>
<evidence type="ECO:0000256" key="1">
    <source>
        <dbReference type="SAM" id="SignalP"/>
    </source>
</evidence>